<gene>
    <name evidence="1" type="ORF">H7R39_04650</name>
</gene>
<dbReference type="NCBIfam" id="TIGR01563">
    <property type="entry name" value="gp16_SPP1"/>
    <property type="match status" value="1"/>
</dbReference>
<keyword evidence="2" id="KW-1185">Reference proteome</keyword>
<dbReference type="EMBL" id="JACLZK010000001">
    <property type="protein sequence ID" value="MBC2882552.1"/>
    <property type="molecule type" value="Genomic_DNA"/>
</dbReference>
<comment type="caution">
    <text evidence="1">The sequence shown here is derived from an EMBL/GenBank/DDBJ whole genome shotgun (WGS) entry which is preliminary data.</text>
</comment>
<organism evidence="1 2">
    <name type="scientific">Campylobacter massiliensis</name>
    <dbReference type="NCBI Taxonomy" id="2762557"/>
    <lineage>
        <taxon>Bacteria</taxon>
        <taxon>Pseudomonadati</taxon>
        <taxon>Campylobacterota</taxon>
        <taxon>Epsilonproteobacteria</taxon>
        <taxon>Campylobacterales</taxon>
        <taxon>Campylobacteraceae</taxon>
        <taxon>Campylobacter</taxon>
    </lineage>
</organism>
<accession>A0A842J8W0</accession>
<dbReference type="InterPro" id="IPR008767">
    <property type="entry name" value="Phage_SPP1_head-tail_adaptor"/>
</dbReference>
<dbReference type="Proteomes" id="UP000552683">
    <property type="component" value="Unassembled WGS sequence"/>
</dbReference>
<proteinExistence type="predicted"/>
<sequence>MIKDKKISILGYVSTTNEYGEVEKQQQYLLKDVWAYVRQLSAKEAYERAQIQSEAEILFTVNFNEALKDKSLIDYEIKFRGNTYQITGIDYYEFGKRDVKIYAKPKGNNHN</sequence>
<name>A0A842J8W0_9BACT</name>
<reference evidence="1 2" key="1">
    <citation type="submission" date="2020-08" db="EMBL/GenBank/DDBJ databases">
        <title>Complete genome and description of Campylobacter massiliensis Marseille-Q3452 sp. nov.</title>
        <authorList>
            <person name="Antezack A."/>
        </authorList>
    </citation>
    <scope>NUCLEOTIDE SEQUENCE [LARGE SCALE GENOMIC DNA]</scope>
    <source>
        <strain evidence="1 2">Marseille-Q3452</strain>
    </source>
</reference>
<evidence type="ECO:0000313" key="1">
    <source>
        <dbReference type="EMBL" id="MBC2882552.1"/>
    </source>
</evidence>
<dbReference type="AlphaFoldDB" id="A0A842J8W0"/>
<dbReference type="RefSeq" id="WP_185898157.1">
    <property type="nucleotide sequence ID" value="NZ_JACLZK010000001.1"/>
</dbReference>
<evidence type="ECO:0000313" key="2">
    <source>
        <dbReference type="Proteomes" id="UP000552683"/>
    </source>
</evidence>
<dbReference type="InterPro" id="IPR038666">
    <property type="entry name" value="SSP1_head-tail_sf"/>
</dbReference>
<protein>
    <submittedName>
        <fullName evidence="1">Phage head closure protein</fullName>
    </submittedName>
</protein>
<dbReference type="Gene3D" id="2.40.10.270">
    <property type="entry name" value="Bacteriophage SPP1 head-tail adaptor protein"/>
    <property type="match status" value="1"/>
</dbReference>
<dbReference type="Pfam" id="PF05521">
    <property type="entry name" value="Phage_HCP"/>
    <property type="match status" value="1"/>
</dbReference>